<keyword evidence="2" id="KW-0238">DNA-binding</keyword>
<dbReference type="InterPro" id="IPR001845">
    <property type="entry name" value="HTH_ArsR_DNA-bd_dom"/>
</dbReference>
<dbReference type="PROSITE" id="PS50987">
    <property type="entry name" value="HTH_ARSR_2"/>
    <property type="match status" value="1"/>
</dbReference>
<dbReference type="PANTHER" id="PTHR43132:SF2">
    <property type="entry name" value="ARSENICAL RESISTANCE OPERON REPRESSOR ARSR-RELATED"/>
    <property type="match status" value="1"/>
</dbReference>
<organism evidence="5 6">
    <name type="scientific">Sagittula salina</name>
    <dbReference type="NCBI Taxonomy" id="2820268"/>
    <lineage>
        <taxon>Bacteria</taxon>
        <taxon>Pseudomonadati</taxon>
        <taxon>Pseudomonadota</taxon>
        <taxon>Alphaproteobacteria</taxon>
        <taxon>Rhodobacterales</taxon>
        <taxon>Roseobacteraceae</taxon>
        <taxon>Sagittula</taxon>
    </lineage>
</organism>
<protein>
    <submittedName>
        <fullName evidence="5">Helix-turn-helix transcriptional regulator</fullName>
    </submittedName>
</protein>
<proteinExistence type="predicted"/>
<keyword evidence="3" id="KW-0804">Transcription</keyword>
<dbReference type="GO" id="GO:0003700">
    <property type="term" value="F:DNA-binding transcription factor activity"/>
    <property type="evidence" value="ECO:0007669"/>
    <property type="project" value="InterPro"/>
</dbReference>
<keyword evidence="1" id="KW-0805">Transcription regulation</keyword>
<evidence type="ECO:0000313" key="5">
    <source>
        <dbReference type="EMBL" id="MBP0482758.1"/>
    </source>
</evidence>
<evidence type="ECO:0000259" key="4">
    <source>
        <dbReference type="PROSITE" id="PS50987"/>
    </source>
</evidence>
<keyword evidence="6" id="KW-1185">Reference proteome</keyword>
<feature type="domain" description="HTH arsR-type" evidence="4">
    <location>
        <begin position="16"/>
        <end position="114"/>
    </location>
</feature>
<dbReference type="InterPro" id="IPR051011">
    <property type="entry name" value="Metal_resp_trans_reg"/>
</dbReference>
<dbReference type="Gene3D" id="1.10.10.10">
    <property type="entry name" value="Winged helix-like DNA-binding domain superfamily/Winged helix DNA-binding domain"/>
    <property type="match status" value="1"/>
</dbReference>
<comment type="caution">
    <text evidence="5">The sequence shown here is derived from an EMBL/GenBank/DDBJ whole genome shotgun (WGS) entry which is preliminary data.</text>
</comment>
<dbReference type="PANTHER" id="PTHR43132">
    <property type="entry name" value="ARSENICAL RESISTANCE OPERON REPRESSOR ARSR-RELATED"/>
    <property type="match status" value="1"/>
</dbReference>
<accession>A0A940MND4</accession>
<name>A0A940MND4_9RHOB</name>
<evidence type="ECO:0000256" key="1">
    <source>
        <dbReference type="ARBA" id="ARBA00023015"/>
    </source>
</evidence>
<reference evidence="5" key="1">
    <citation type="submission" date="2021-03" db="EMBL/GenBank/DDBJ databases">
        <title>Sagittula salina sp. nov. strain M10.9X isolated from the marine waste.</title>
        <authorList>
            <person name="Satari L."/>
            <person name="Molina-Menor E."/>
            <person name="Vidal-Verdu A."/>
            <person name="Pascual J."/>
            <person name="Pereto J."/>
            <person name="Porcar M."/>
        </authorList>
    </citation>
    <scope>NUCLEOTIDE SEQUENCE</scope>
    <source>
        <strain evidence="5">M10.9X</strain>
    </source>
</reference>
<evidence type="ECO:0000256" key="3">
    <source>
        <dbReference type="ARBA" id="ARBA00023163"/>
    </source>
</evidence>
<dbReference type="Proteomes" id="UP000675940">
    <property type="component" value="Unassembled WGS sequence"/>
</dbReference>
<evidence type="ECO:0000313" key="6">
    <source>
        <dbReference type="Proteomes" id="UP000675940"/>
    </source>
</evidence>
<dbReference type="InterPro" id="IPR011991">
    <property type="entry name" value="ArsR-like_HTH"/>
</dbReference>
<dbReference type="SUPFAM" id="SSF46785">
    <property type="entry name" value="Winged helix' DNA-binding domain"/>
    <property type="match status" value="1"/>
</dbReference>
<dbReference type="CDD" id="cd00090">
    <property type="entry name" value="HTH_ARSR"/>
    <property type="match status" value="1"/>
</dbReference>
<dbReference type="InterPro" id="IPR036390">
    <property type="entry name" value="WH_DNA-bd_sf"/>
</dbReference>
<evidence type="ECO:0000256" key="2">
    <source>
        <dbReference type="ARBA" id="ARBA00023125"/>
    </source>
</evidence>
<dbReference type="GO" id="GO:0003677">
    <property type="term" value="F:DNA binding"/>
    <property type="evidence" value="ECO:0007669"/>
    <property type="project" value="UniProtKB-KW"/>
</dbReference>
<gene>
    <name evidence="5" type="ORF">J5474_09675</name>
</gene>
<sequence length="124" mass="12593">MIGDTRLTNGTGTTAYTGLSPETAAAQFAALGSEQRLAVLRALVRAGTGGLTIGLLGERCGIAGSTLTHHLKILAAAGLVAQEKQGRATVCVGADYASVSRLADYLLEHCCADCTAPSKGHDHG</sequence>
<dbReference type="AlphaFoldDB" id="A0A940MND4"/>
<dbReference type="RefSeq" id="WP_209360695.1">
    <property type="nucleotide sequence ID" value="NZ_JAGISH010000004.1"/>
</dbReference>
<dbReference type="InterPro" id="IPR036388">
    <property type="entry name" value="WH-like_DNA-bd_sf"/>
</dbReference>
<dbReference type="SMART" id="SM00418">
    <property type="entry name" value="HTH_ARSR"/>
    <property type="match status" value="1"/>
</dbReference>
<dbReference type="Pfam" id="PF12840">
    <property type="entry name" value="HTH_20"/>
    <property type="match status" value="1"/>
</dbReference>
<dbReference type="EMBL" id="JAGISH010000004">
    <property type="protein sequence ID" value="MBP0482758.1"/>
    <property type="molecule type" value="Genomic_DNA"/>
</dbReference>